<dbReference type="EMBL" id="LYXU01000068">
    <property type="protein sequence ID" value="OBS16758.1"/>
    <property type="molecule type" value="Genomic_DNA"/>
</dbReference>
<name>A0A1B8A8G4_FUSPO</name>
<accession>A0A1B8A8G4</accession>
<gene>
    <name evidence="2" type="ORF">FPOA_12633</name>
    <name evidence="1" type="ORF">FPOA_12638</name>
</gene>
<evidence type="ECO:0000313" key="2">
    <source>
        <dbReference type="EMBL" id="OBS16774.1"/>
    </source>
</evidence>
<proteinExistence type="predicted"/>
<organism evidence="2 3">
    <name type="scientific">Fusarium poae</name>
    <dbReference type="NCBI Taxonomy" id="36050"/>
    <lineage>
        <taxon>Eukaryota</taxon>
        <taxon>Fungi</taxon>
        <taxon>Dikarya</taxon>
        <taxon>Ascomycota</taxon>
        <taxon>Pezizomycotina</taxon>
        <taxon>Sordariomycetes</taxon>
        <taxon>Hypocreomycetidae</taxon>
        <taxon>Hypocreales</taxon>
        <taxon>Nectriaceae</taxon>
        <taxon>Fusarium</taxon>
    </lineage>
</organism>
<dbReference type="EMBL" id="LYXU01000067">
    <property type="protein sequence ID" value="OBS16774.1"/>
    <property type="molecule type" value="Genomic_DNA"/>
</dbReference>
<dbReference type="SUPFAM" id="SSF54427">
    <property type="entry name" value="NTF2-like"/>
    <property type="match status" value="1"/>
</dbReference>
<dbReference type="Proteomes" id="UP000091967">
    <property type="component" value="Unassembled WGS sequence"/>
</dbReference>
<protein>
    <submittedName>
        <fullName evidence="2">Uncharacterized protein</fullName>
    </submittedName>
</protein>
<keyword evidence="3" id="KW-1185">Reference proteome</keyword>
<evidence type="ECO:0000313" key="3">
    <source>
        <dbReference type="Proteomes" id="UP000091967"/>
    </source>
</evidence>
<comment type="caution">
    <text evidence="2">The sequence shown here is derived from an EMBL/GenBank/DDBJ whole genome shotgun (WGS) entry which is preliminary data.</text>
</comment>
<evidence type="ECO:0000313" key="1">
    <source>
        <dbReference type="EMBL" id="OBS16758.1"/>
    </source>
</evidence>
<dbReference type="OMA" id="EWVARIC"/>
<reference evidence="2 3" key="1">
    <citation type="submission" date="2016-06" db="EMBL/GenBank/DDBJ databases">
        <title>Living apart together: crosstalk between the core and supernumerary genomes in a fungal plant pathogen.</title>
        <authorList>
            <person name="Vanheule A."/>
            <person name="Audenaert K."/>
            <person name="Warris S."/>
            <person name="Van De Geest H."/>
            <person name="Schijlen E."/>
            <person name="Hofte M."/>
            <person name="De Saeger S."/>
            <person name="Haesaert G."/>
            <person name="Waalwijk C."/>
            <person name="Van Der Lee T."/>
        </authorList>
    </citation>
    <scope>NUCLEOTIDE SEQUENCE [LARGE SCALE GENOMIC DNA]</scope>
    <source>
        <strain evidence="2 3">2516</strain>
    </source>
</reference>
<dbReference type="InterPro" id="IPR032710">
    <property type="entry name" value="NTF2-like_dom_sf"/>
</dbReference>
<dbReference type="Gene3D" id="3.10.450.50">
    <property type="match status" value="1"/>
</dbReference>
<sequence length="151" mass="16998">MSSDTKDTVWPDHPVPNSVKNLIHRFFELLDSQDTNVGNILADEIFTPDARAQFGGHVFTGTEEIRKCRDNAWDSFNARRHVVLRVYSFDSAATDLLFIAWVAMDLKNGEHVECEFVGRLGFEGTEGPNPKIKLYGIWADSSALVKALNKK</sequence>
<dbReference type="AlphaFoldDB" id="A0A1B8A8G4"/>